<evidence type="ECO:0000256" key="4">
    <source>
        <dbReference type="ARBA" id="ARBA00022989"/>
    </source>
</evidence>
<feature type="transmembrane region" description="Helical" evidence="7">
    <location>
        <begin position="785"/>
        <end position="805"/>
    </location>
</feature>
<keyword evidence="3 7" id="KW-0812">Transmembrane</keyword>
<feature type="transmembrane region" description="Helical" evidence="7">
    <location>
        <begin position="464"/>
        <end position="485"/>
    </location>
</feature>
<feature type="region of interest" description="Disordered" evidence="6">
    <location>
        <begin position="870"/>
        <end position="901"/>
    </location>
</feature>
<dbReference type="PANTHER" id="PTHR16172:SF41">
    <property type="entry name" value="MAJOR FACILITATOR SUPERFAMILY DOMAIN-CONTAINING PROTEIN 6-LIKE"/>
    <property type="match status" value="1"/>
</dbReference>
<dbReference type="EMBL" id="LSRX01001607">
    <property type="protein sequence ID" value="OLP78470.1"/>
    <property type="molecule type" value="Genomic_DNA"/>
</dbReference>
<gene>
    <name evidence="9" type="primary">cscB</name>
    <name evidence="9" type="ORF">AK812_SmicGene41346</name>
</gene>
<evidence type="ECO:0000256" key="2">
    <source>
        <dbReference type="ARBA" id="ARBA00005241"/>
    </source>
</evidence>
<feature type="transmembrane region" description="Helical" evidence="7">
    <location>
        <begin position="497"/>
        <end position="515"/>
    </location>
</feature>
<dbReference type="SUPFAM" id="SSF53720">
    <property type="entry name" value="ALDH-like"/>
    <property type="match status" value="1"/>
</dbReference>
<accession>A0A1Q9C6C7</accession>
<feature type="transmembrane region" description="Helical" evidence="7">
    <location>
        <begin position="521"/>
        <end position="550"/>
    </location>
</feature>
<feature type="region of interest" description="Disordered" evidence="6">
    <location>
        <begin position="1074"/>
        <end position="1124"/>
    </location>
</feature>
<dbReference type="Proteomes" id="UP000186817">
    <property type="component" value="Unassembled WGS sequence"/>
</dbReference>
<feature type="transmembrane region" description="Helical" evidence="7">
    <location>
        <begin position="688"/>
        <end position="706"/>
    </location>
</feature>
<name>A0A1Q9C6C7_SYMMI</name>
<organism evidence="9 10">
    <name type="scientific">Symbiodinium microadriaticum</name>
    <name type="common">Dinoflagellate</name>
    <name type="synonym">Zooxanthella microadriatica</name>
    <dbReference type="NCBI Taxonomy" id="2951"/>
    <lineage>
        <taxon>Eukaryota</taxon>
        <taxon>Sar</taxon>
        <taxon>Alveolata</taxon>
        <taxon>Dinophyceae</taxon>
        <taxon>Suessiales</taxon>
        <taxon>Symbiodiniaceae</taxon>
        <taxon>Symbiodinium</taxon>
    </lineage>
</organism>
<feature type="transmembrane region" description="Helical" evidence="7">
    <location>
        <begin position="658"/>
        <end position="676"/>
    </location>
</feature>
<dbReference type="InterPro" id="IPR036259">
    <property type="entry name" value="MFS_trans_sf"/>
</dbReference>
<comment type="similarity">
    <text evidence="2">Belongs to the major facilitator superfamily. MFSD6 family.</text>
</comment>
<evidence type="ECO:0000256" key="6">
    <source>
        <dbReference type="SAM" id="MobiDB-lite"/>
    </source>
</evidence>
<proteinExistence type="inferred from homology"/>
<dbReference type="InterPro" id="IPR051717">
    <property type="entry name" value="MFS_MFSD6"/>
</dbReference>
<feature type="transmembrane region" description="Helical" evidence="7">
    <location>
        <begin position="754"/>
        <end position="773"/>
    </location>
</feature>
<protein>
    <submittedName>
        <fullName evidence="9">Sucrose transport protein</fullName>
    </submittedName>
</protein>
<dbReference type="InterPro" id="IPR016161">
    <property type="entry name" value="Ald_DH/histidinol_DH"/>
</dbReference>
<feature type="transmembrane region" description="Helical" evidence="7">
    <location>
        <begin position="628"/>
        <end position="646"/>
    </location>
</feature>
<dbReference type="InterPro" id="IPR024989">
    <property type="entry name" value="MFS_assoc_dom"/>
</dbReference>
<keyword evidence="4 7" id="KW-1133">Transmembrane helix</keyword>
<evidence type="ECO:0000256" key="5">
    <source>
        <dbReference type="ARBA" id="ARBA00023136"/>
    </source>
</evidence>
<comment type="caution">
    <text evidence="9">The sequence shown here is derived from an EMBL/GenBank/DDBJ whole genome shotgun (WGS) entry which is preliminary data.</text>
</comment>
<evidence type="ECO:0000256" key="7">
    <source>
        <dbReference type="SAM" id="Phobius"/>
    </source>
</evidence>
<evidence type="ECO:0000313" key="10">
    <source>
        <dbReference type="Proteomes" id="UP000186817"/>
    </source>
</evidence>
<dbReference type="PANTHER" id="PTHR16172">
    <property type="entry name" value="MAJOR FACILITATOR SUPERFAMILY DOMAIN-CONTAINING PROTEIN 6-LIKE"/>
    <property type="match status" value="1"/>
</dbReference>
<feature type="transmembrane region" description="Helical" evidence="7">
    <location>
        <begin position="587"/>
        <end position="608"/>
    </location>
</feature>
<dbReference type="GO" id="GO:0016491">
    <property type="term" value="F:oxidoreductase activity"/>
    <property type="evidence" value="ECO:0007669"/>
    <property type="project" value="InterPro"/>
</dbReference>
<keyword evidence="5 7" id="KW-0472">Membrane</keyword>
<feature type="compositionally biased region" description="Low complexity" evidence="6">
    <location>
        <begin position="873"/>
        <end position="894"/>
    </location>
</feature>
<dbReference type="SUPFAM" id="SSF103473">
    <property type="entry name" value="MFS general substrate transporter"/>
    <property type="match status" value="1"/>
</dbReference>
<comment type="subcellular location">
    <subcellularLocation>
        <location evidence="1">Membrane</location>
        <topology evidence="1">Multi-pass membrane protein</topology>
    </subcellularLocation>
</comment>
<dbReference type="Pfam" id="PF12832">
    <property type="entry name" value="MFS_1_like"/>
    <property type="match status" value="1"/>
</dbReference>
<evidence type="ECO:0000256" key="3">
    <source>
        <dbReference type="ARBA" id="ARBA00022692"/>
    </source>
</evidence>
<evidence type="ECO:0000313" key="9">
    <source>
        <dbReference type="EMBL" id="OLP78470.1"/>
    </source>
</evidence>
<dbReference type="Gene3D" id="1.20.1250.20">
    <property type="entry name" value="MFS general substrate transporter like domains"/>
    <property type="match status" value="2"/>
</dbReference>
<evidence type="ECO:0000256" key="1">
    <source>
        <dbReference type="ARBA" id="ARBA00004141"/>
    </source>
</evidence>
<dbReference type="GO" id="GO:0016020">
    <property type="term" value="C:membrane"/>
    <property type="evidence" value="ECO:0007669"/>
    <property type="project" value="UniProtKB-SubCell"/>
</dbReference>
<reference evidence="9 10" key="1">
    <citation type="submission" date="2016-02" db="EMBL/GenBank/DDBJ databases">
        <title>Genome analysis of coral dinoflagellate symbionts highlights evolutionary adaptations to a symbiotic lifestyle.</title>
        <authorList>
            <person name="Aranda M."/>
            <person name="Li Y."/>
            <person name="Liew Y.J."/>
            <person name="Baumgarten S."/>
            <person name="Simakov O."/>
            <person name="Wilson M."/>
            <person name="Piel J."/>
            <person name="Ashoor H."/>
            <person name="Bougouffa S."/>
            <person name="Bajic V.B."/>
            <person name="Ryu T."/>
            <person name="Ravasi T."/>
            <person name="Bayer T."/>
            <person name="Micklem G."/>
            <person name="Kim H."/>
            <person name="Bhak J."/>
            <person name="Lajeunesse T.C."/>
            <person name="Voolstra C.R."/>
        </authorList>
    </citation>
    <scope>NUCLEOTIDE SEQUENCE [LARGE SCALE GENOMIC DNA]</scope>
    <source>
        <strain evidence="9 10">CCMP2467</strain>
    </source>
</reference>
<feature type="domain" description="Major facilitator superfamily associated" evidence="8">
    <location>
        <begin position="443"/>
        <end position="768"/>
    </location>
</feature>
<dbReference type="OrthoDB" id="416559at2759"/>
<keyword evidence="10" id="KW-1185">Reference proteome</keyword>
<sequence length="1365" mass="151290">MALRSSGAAMPRLSRAATWGARQAWVGVKAAAGAQGLPHRRWYHFGSSSYTAAFGEKPPVDVQRLRSSTVEYVEAFDPQTWHEDPVCSLIRGDRVQGGEQVDTVDAFGSVNGRQILATRAGVDAVLAHMQQIAVGKDLRDAVRRIEERLLSSHAARLIGNQAIDFHKQDGVTEIEESIEANVVERKLNDLLLADESAGRVRIQRQPALVGCVSNFSNFLDLCRKTLRNIELGIPVLVLSRSNTTQHMFRWTQLLLEEMQKENLDLSLVSYLSCSIAEQRRVMAALAHCPLFLTGSREVAEAIKELMPYTFASTGGPNTMVAPTLDADTEAAIRMSSTIENSGQCTAMRHLVTESCSEGDLQRIFGAVQGTNSAAESLRRGAFDALFRSWGRSFQARDGYLLLDAATSGAQPVAYRMAESLSPTGMQEHWRRVYVDACQLLGAAAWACFGRFINVFWSDIGVTRAEIGALSLATMVASFIGAGFWSLVTDRLGEYKRVLVGTSLAGTILIFLYLLPGVQANFWWLALVCVSSSFFLSTGGVIIDAMCLSVLKEQESEEQYGDQRLWCAVGWGGMSLVAGQLIADLLGIGFMFWGFASIQACYLAVCLCYMPMQKQKQESTEEQVTLKQFLNFDVMWFFANLIIYGLAMSDFDNAPKLLLGASTTVMCIFEVPVFKYIDHVWARRKERSVLMACKLVLAFRCFCYTLLPASNPWLVLLIEPLHGFTFAAMWSATVEYGQRIAPPGCVARMQALVNGIYYQVAMGIGTAMWGPLAMAPPKGLGFQNCFRLDAAGIIIWGIIFQAGILIRRRSQAARSAGVPAEQPLTEEKGVLMEGLWLAGTLGMEWSAAHRREGLSGIRPISRRAQAQKRRKANLDSSLLPPSSSSRPFPSSSAQSLRDRPMSLNCKPARDGLPLLEAVESLGVRCLEEAGLSKQSVRFSAFLKEKMLCPTFDIDPSKPWNGRNLSTPSTGLGHLFLPFPELKLSGPAAELICAELAKWVHLKNCCSESAMFSVGNALSQRGQFTSGRKWESGLGLDCMVSVIASAPAGLLARELKKEAEIFAGYWESPPDEFYLSETAPRSQKRPRPEQPPRWNMPHRRMSDHPSYSAQAPFRDRRPPAQHGPQDQLNLLSKVVLKQEEIISRLRHEKIFVLFLKNETSGTLGTLMKIAKDWRAKKNQATETLQSPLRTVLLASMLREVMNLAQQAVATEEAKAKHVQTEWLTSTGAWNYRVWNHTERKLQIDPRRTPLQHDEAIRLLTFLLQNLKGEAIQKFAATQQMSTLEQQGSQFATFHLEVSLRGRTANEIYEAMEKLTGCTLLNLCKDSMDNIGDEGILPSSLPRIRLQGQWESRGLSAEGFNIETGAER</sequence>
<evidence type="ECO:0000259" key="8">
    <source>
        <dbReference type="Pfam" id="PF12832"/>
    </source>
</evidence>
<feature type="transmembrane region" description="Helical" evidence="7">
    <location>
        <begin position="432"/>
        <end position="452"/>
    </location>
</feature>